<protein>
    <recommendedName>
        <fullName evidence="3">C2H2-type domain-containing protein</fullName>
    </recommendedName>
</protein>
<name>A0A8S1WSW8_PAROT</name>
<organism evidence="1 2">
    <name type="scientific">Paramecium octaurelia</name>
    <dbReference type="NCBI Taxonomy" id="43137"/>
    <lineage>
        <taxon>Eukaryota</taxon>
        <taxon>Sar</taxon>
        <taxon>Alveolata</taxon>
        <taxon>Ciliophora</taxon>
        <taxon>Intramacronucleata</taxon>
        <taxon>Oligohymenophorea</taxon>
        <taxon>Peniculida</taxon>
        <taxon>Parameciidae</taxon>
        <taxon>Paramecium</taxon>
    </lineage>
</organism>
<dbReference type="OMA" id="DIECYSC"/>
<evidence type="ECO:0008006" key="3">
    <source>
        <dbReference type="Google" id="ProtNLM"/>
    </source>
</evidence>
<dbReference type="Proteomes" id="UP000683925">
    <property type="component" value="Unassembled WGS sequence"/>
</dbReference>
<gene>
    <name evidence="1" type="ORF">POCTA_138.1.T1030052</name>
</gene>
<comment type="caution">
    <text evidence="1">The sequence shown here is derived from an EMBL/GenBank/DDBJ whole genome shotgun (WGS) entry which is preliminary data.</text>
</comment>
<accession>A0A8S1WSW8</accession>
<sequence>MYKRITANLRSKEEDEDFFEWNQMYVQQEMESDVECYSCSLCDRQFGKNEYELNAHLNSHDHKKLEKEFRKRYNNLIVEYRLSAYSQRIGRKLKKLQYFKSIYEYK</sequence>
<dbReference type="OrthoDB" id="284459at2759"/>
<dbReference type="EMBL" id="CAJJDP010000103">
    <property type="protein sequence ID" value="CAD8192823.1"/>
    <property type="molecule type" value="Genomic_DNA"/>
</dbReference>
<dbReference type="AlphaFoldDB" id="A0A8S1WSW8"/>
<reference evidence="1" key="1">
    <citation type="submission" date="2021-01" db="EMBL/GenBank/DDBJ databases">
        <authorList>
            <consortium name="Genoscope - CEA"/>
            <person name="William W."/>
        </authorList>
    </citation>
    <scope>NUCLEOTIDE SEQUENCE</scope>
</reference>
<evidence type="ECO:0000313" key="1">
    <source>
        <dbReference type="EMBL" id="CAD8192823.1"/>
    </source>
</evidence>
<proteinExistence type="predicted"/>
<evidence type="ECO:0000313" key="2">
    <source>
        <dbReference type="Proteomes" id="UP000683925"/>
    </source>
</evidence>
<keyword evidence="2" id="KW-1185">Reference proteome</keyword>